<dbReference type="AlphaFoldDB" id="A0A6A4VNR6"/>
<keyword evidence="10" id="KW-1185">Reference proteome</keyword>
<evidence type="ECO:0000256" key="4">
    <source>
        <dbReference type="ARBA" id="ARBA00022989"/>
    </source>
</evidence>
<keyword evidence="3 8" id="KW-0812">Transmembrane</keyword>
<dbReference type="PANTHER" id="PTHR21421:SF29">
    <property type="entry name" value="GUSTATORY RECEPTOR 5A FOR TREHALOSE-RELATED"/>
    <property type="match status" value="1"/>
</dbReference>
<keyword evidence="6" id="KW-0675">Receptor</keyword>
<name>A0A6A4VNR6_AMPAM</name>
<proteinExistence type="predicted"/>
<keyword evidence="5 8" id="KW-0472">Membrane</keyword>
<evidence type="ECO:0000313" key="10">
    <source>
        <dbReference type="Proteomes" id="UP000440578"/>
    </source>
</evidence>
<organism evidence="9 10">
    <name type="scientific">Amphibalanus amphitrite</name>
    <name type="common">Striped barnacle</name>
    <name type="synonym">Balanus amphitrite</name>
    <dbReference type="NCBI Taxonomy" id="1232801"/>
    <lineage>
        <taxon>Eukaryota</taxon>
        <taxon>Metazoa</taxon>
        <taxon>Ecdysozoa</taxon>
        <taxon>Arthropoda</taxon>
        <taxon>Crustacea</taxon>
        <taxon>Multicrustacea</taxon>
        <taxon>Cirripedia</taxon>
        <taxon>Thoracica</taxon>
        <taxon>Thoracicalcarea</taxon>
        <taxon>Balanomorpha</taxon>
        <taxon>Balanoidea</taxon>
        <taxon>Balanidae</taxon>
        <taxon>Amphibalaninae</taxon>
        <taxon>Amphibalanus</taxon>
    </lineage>
</organism>
<dbReference type="EMBL" id="VIIS01001919">
    <property type="protein sequence ID" value="KAF0290931.1"/>
    <property type="molecule type" value="Genomic_DNA"/>
</dbReference>
<evidence type="ECO:0000313" key="9">
    <source>
        <dbReference type="EMBL" id="KAF0290931.1"/>
    </source>
</evidence>
<dbReference type="Proteomes" id="UP000440578">
    <property type="component" value="Unassembled WGS sequence"/>
</dbReference>
<gene>
    <name evidence="9" type="ORF">FJT64_010880</name>
</gene>
<evidence type="ECO:0000256" key="5">
    <source>
        <dbReference type="ARBA" id="ARBA00023136"/>
    </source>
</evidence>
<dbReference type="PANTHER" id="PTHR21421">
    <property type="entry name" value="GUSTATORY RECEPTOR"/>
    <property type="match status" value="1"/>
</dbReference>
<reference evidence="9 10" key="1">
    <citation type="submission" date="2019-07" db="EMBL/GenBank/DDBJ databases">
        <title>Draft genome assembly of a fouling barnacle, Amphibalanus amphitrite (Darwin, 1854): The first reference genome for Thecostraca.</title>
        <authorList>
            <person name="Kim W."/>
        </authorList>
    </citation>
    <scope>NUCLEOTIDE SEQUENCE [LARGE SCALE GENOMIC DNA]</scope>
    <source>
        <strain evidence="9">SNU_AA5</strain>
        <tissue evidence="9">Soma without cirri and trophi</tissue>
    </source>
</reference>
<dbReference type="GO" id="GO:0050909">
    <property type="term" value="P:sensory perception of taste"/>
    <property type="evidence" value="ECO:0007669"/>
    <property type="project" value="InterPro"/>
</dbReference>
<dbReference type="GO" id="GO:0051606">
    <property type="term" value="P:detection of stimulus"/>
    <property type="evidence" value="ECO:0007669"/>
    <property type="project" value="UniProtKB-ARBA"/>
</dbReference>
<sequence>MSAGLVALFDVLLVGLMDVTAVLLIRLGRFAAELGRPDGDGGGIRSAGEPDSVLPEPEDTSPAAGTVIHVRQQSGEPPAPTKRGPFVLASAESSPPTAYTRAESAPAPLQRAAYPESRLRLLSATLSEVTQLAEDSADLCSLPTLSLHTAATTGLLAGIYCFIQLVHIFFSTAAQVSESVMFLLFLASFAVRLVAIGAAGSRLSGQQQRLRARLSAVRWSPPAPPAVHSELHLLLEQTRQELVFHGWGLFSTQKETIVSLLGFVLTYVVILVQMNVS</sequence>
<comment type="subcellular location">
    <subcellularLocation>
        <location evidence="1">Cell membrane</location>
        <topology evidence="1">Multi-pass membrane protein</topology>
    </subcellularLocation>
</comment>
<keyword evidence="4 8" id="KW-1133">Transmembrane helix</keyword>
<evidence type="ECO:0000256" key="2">
    <source>
        <dbReference type="ARBA" id="ARBA00022475"/>
    </source>
</evidence>
<accession>A0A6A4VNR6</accession>
<protein>
    <recommendedName>
        <fullName evidence="11">Gustatory receptor</fullName>
    </recommendedName>
</protein>
<evidence type="ECO:0000256" key="3">
    <source>
        <dbReference type="ARBA" id="ARBA00022692"/>
    </source>
</evidence>
<feature type="transmembrane region" description="Helical" evidence="8">
    <location>
        <begin position="257"/>
        <end position="276"/>
    </location>
</feature>
<comment type="caution">
    <text evidence="9">The sequence shown here is derived from an EMBL/GenBank/DDBJ whole genome shotgun (WGS) entry which is preliminary data.</text>
</comment>
<evidence type="ECO:0000256" key="1">
    <source>
        <dbReference type="ARBA" id="ARBA00004651"/>
    </source>
</evidence>
<feature type="transmembrane region" description="Helical" evidence="8">
    <location>
        <begin position="155"/>
        <end position="174"/>
    </location>
</feature>
<feature type="region of interest" description="Disordered" evidence="7">
    <location>
        <begin position="36"/>
        <end position="62"/>
    </location>
</feature>
<dbReference type="GO" id="GO:0038023">
    <property type="term" value="F:signaling receptor activity"/>
    <property type="evidence" value="ECO:0007669"/>
    <property type="project" value="UniProtKB-ARBA"/>
</dbReference>
<evidence type="ECO:0008006" key="11">
    <source>
        <dbReference type="Google" id="ProtNLM"/>
    </source>
</evidence>
<evidence type="ECO:0000256" key="7">
    <source>
        <dbReference type="SAM" id="MobiDB-lite"/>
    </source>
</evidence>
<dbReference type="InterPro" id="IPR013604">
    <property type="entry name" value="7TM_chemorcpt"/>
</dbReference>
<evidence type="ECO:0000256" key="8">
    <source>
        <dbReference type="SAM" id="Phobius"/>
    </source>
</evidence>
<feature type="transmembrane region" description="Helical" evidence="8">
    <location>
        <begin position="6"/>
        <end position="27"/>
    </location>
</feature>
<feature type="transmembrane region" description="Helical" evidence="8">
    <location>
        <begin position="180"/>
        <end position="203"/>
    </location>
</feature>
<evidence type="ECO:0000256" key="6">
    <source>
        <dbReference type="ARBA" id="ARBA00023170"/>
    </source>
</evidence>
<dbReference type="GO" id="GO:0005886">
    <property type="term" value="C:plasma membrane"/>
    <property type="evidence" value="ECO:0007669"/>
    <property type="project" value="UniProtKB-SubCell"/>
</dbReference>
<dbReference type="Pfam" id="PF08395">
    <property type="entry name" value="7tm_7"/>
    <property type="match status" value="1"/>
</dbReference>
<keyword evidence="2" id="KW-1003">Cell membrane</keyword>